<proteinExistence type="predicted"/>
<dbReference type="SUPFAM" id="SSF56024">
    <property type="entry name" value="Phospholipase D/nuclease"/>
    <property type="match status" value="1"/>
</dbReference>
<comment type="caution">
    <text evidence="2">The sequence shown here is derived from an EMBL/GenBank/DDBJ whole genome shotgun (WGS) entry which is preliminary data.</text>
</comment>
<name>A0A1G2BT80_9BACT</name>
<dbReference type="AlphaFoldDB" id="A0A1G2BT80"/>
<dbReference type="Proteomes" id="UP000178109">
    <property type="component" value="Unassembled WGS sequence"/>
</dbReference>
<gene>
    <name evidence="2" type="ORF">A3H70_00230</name>
</gene>
<evidence type="ECO:0000259" key="1">
    <source>
        <dbReference type="Pfam" id="PF13091"/>
    </source>
</evidence>
<accession>A0A1G2BT80</accession>
<feature type="domain" description="Phospholipase D-like" evidence="1">
    <location>
        <begin position="17"/>
        <end position="137"/>
    </location>
</feature>
<protein>
    <recommendedName>
        <fullName evidence="1">Phospholipase D-like domain-containing protein</fullName>
    </recommendedName>
</protein>
<sequence>MFIQNQITLLPNHLKKIKELLNNSNKAFLIVAYIRDSGVDQIIDDLKSIRDKGGEIKLICSNDMGITQPSAVKRILEIGGEVKICKFEAGTFHAKIWLAEKDSKWTCLVGSANCSKAAFLQNVEASLVVNHDSNIGGAIEQSLMFFEYLWNNDKCFEVTDEILKTWQERKNNLVRIKKEISEVKLTTEKQKIIQVLFDYVKDWLDIAKDRKQKDQYKESLWRGWYIIPDQDLIVDDTMVRLQKILKIIAENSAVGFFDISKSSAALPKLFEITKNKFKRETLKVSLRDLFIRQEKNYLIRFGFATHPLKENTKEDENKLIITELGKKFIDCSNIACLRTVYSDKMIYYRWGNVYIFVFALQLLQKLQYVTLDEFSLFIMHAYSADEFNDISDLIAMYRLLSGEEKVLFVGNVNRYFDETKGTTAVNVRGNYYKHAKYTLMAIGWIDGLQYDDENRIVKIIDPVKITSLLEDADILGE</sequence>
<organism evidence="2 3">
    <name type="scientific">Candidatus Komeilibacteria bacterium RIFCSPLOWO2_02_FULL_48_11</name>
    <dbReference type="NCBI Taxonomy" id="1798553"/>
    <lineage>
        <taxon>Bacteria</taxon>
        <taxon>Candidatus Komeiliibacteriota</taxon>
    </lineage>
</organism>
<dbReference type="InterPro" id="IPR025202">
    <property type="entry name" value="PLD-like_dom"/>
</dbReference>
<dbReference type="EMBL" id="MHKO01000047">
    <property type="protein sequence ID" value="OGY91437.1"/>
    <property type="molecule type" value="Genomic_DNA"/>
</dbReference>
<evidence type="ECO:0000313" key="2">
    <source>
        <dbReference type="EMBL" id="OGY91437.1"/>
    </source>
</evidence>
<dbReference type="Pfam" id="PF13091">
    <property type="entry name" value="PLDc_2"/>
    <property type="match status" value="1"/>
</dbReference>
<dbReference type="Gene3D" id="3.30.870.10">
    <property type="entry name" value="Endonuclease Chain A"/>
    <property type="match status" value="1"/>
</dbReference>
<reference evidence="2 3" key="1">
    <citation type="journal article" date="2016" name="Nat. Commun.">
        <title>Thousands of microbial genomes shed light on interconnected biogeochemical processes in an aquifer system.</title>
        <authorList>
            <person name="Anantharaman K."/>
            <person name="Brown C.T."/>
            <person name="Hug L.A."/>
            <person name="Sharon I."/>
            <person name="Castelle C.J."/>
            <person name="Probst A.J."/>
            <person name="Thomas B.C."/>
            <person name="Singh A."/>
            <person name="Wilkins M.J."/>
            <person name="Karaoz U."/>
            <person name="Brodie E.L."/>
            <person name="Williams K.H."/>
            <person name="Hubbard S.S."/>
            <person name="Banfield J.F."/>
        </authorList>
    </citation>
    <scope>NUCLEOTIDE SEQUENCE [LARGE SCALE GENOMIC DNA]</scope>
</reference>
<evidence type="ECO:0000313" key="3">
    <source>
        <dbReference type="Proteomes" id="UP000178109"/>
    </source>
</evidence>
<dbReference type="STRING" id="1798553.A3H70_00230"/>